<dbReference type="GO" id="GO:0019825">
    <property type="term" value="F:oxygen binding"/>
    <property type="evidence" value="ECO:0007669"/>
    <property type="project" value="InterPro"/>
</dbReference>
<dbReference type="InterPro" id="IPR012292">
    <property type="entry name" value="Globin/Proto"/>
</dbReference>
<dbReference type="GO" id="GO:0020037">
    <property type="term" value="F:heme binding"/>
    <property type="evidence" value="ECO:0007669"/>
    <property type="project" value="InterPro"/>
</dbReference>
<dbReference type="Gene3D" id="1.10.490.10">
    <property type="entry name" value="Globins"/>
    <property type="match status" value="1"/>
</dbReference>
<name>A0A7C1CF67_9CREN</name>
<sequence>MSRNVAQLREVLLPNPSQVTRCLGMGEAELRLLREASQAMMARSEEIVGEIVGGLFRDPESARILQEAGLTREAVLGMLRGWLLMAFEGDYGGGDVPKDLEDRLDACRPRLASGLCASEACHSYGGYFEACCGRLSFPSRVEGFEVEPYCGYAWLRGR</sequence>
<dbReference type="EMBL" id="DSAY01000038">
    <property type="protein sequence ID" value="HDP14538.1"/>
    <property type="molecule type" value="Genomic_DNA"/>
</dbReference>
<comment type="caution">
    <text evidence="1">The sequence shown here is derived from an EMBL/GenBank/DDBJ whole genome shotgun (WGS) entry which is preliminary data.</text>
</comment>
<dbReference type="AlphaFoldDB" id="A0A7C1CF67"/>
<proteinExistence type="predicted"/>
<organism evidence="1">
    <name type="scientific">Thermofilum adornatum</name>
    <dbReference type="NCBI Taxonomy" id="1365176"/>
    <lineage>
        <taxon>Archaea</taxon>
        <taxon>Thermoproteota</taxon>
        <taxon>Thermoprotei</taxon>
        <taxon>Thermofilales</taxon>
        <taxon>Thermofilaceae</taxon>
        <taxon>Thermofilum</taxon>
    </lineage>
</organism>
<evidence type="ECO:0000313" key="1">
    <source>
        <dbReference type="EMBL" id="HDP14538.1"/>
    </source>
</evidence>
<gene>
    <name evidence="1" type="ORF">ENN26_02000</name>
</gene>
<protein>
    <submittedName>
        <fullName evidence="1">Uncharacterized protein</fullName>
    </submittedName>
</protein>
<accession>A0A7C1CF67</accession>
<reference evidence="1" key="1">
    <citation type="journal article" date="2020" name="mSystems">
        <title>Genome- and Community-Level Interaction Insights into Carbon Utilization and Element Cycling Functions of Hydrothermarchaeota in Hydrothermal Sediment.</title>
        <authorList>
            <person name="Zhou Z."/>
            <person name="Liu Y."/>
            <person name="Xu W."/>
            <person name="Pan J."/>
            <person name="Luo Z.H."/>
            <person name="Li M."/>
        </authorList>
    </citation>
    <scope>NUCLEOTIDE SEQUENCE [LARGE SCALE GENOMIC DNA]</scope>
    <source>
        <strain evidence="1">SpSt-116</strain>
    </source>
</reference>